<gene>
    <name evidence="1" type="ORF">STSU_013735</name>
</gene>
<proteinExistence type="predicted"/>
<evidence type="ECO:0000313" key="1">
    <source>
        <dbReference type="EMBL" id="QKM68084.1"/>
    </source>
</evidence>
<accession>I2N480</accession>
<keyword evidence="2" id="KW-1185">Reference proteome</keyword>
<sequence>MSTLPLTDLSVPLRALRLIGSEFAYLPAPSVSVTPVYPDRLELLFHGDGFAAFEVWREVLKLPAEGVVHRVQSSGSIGVLIVHGAFAGAEIRLVGFAPVLYPEPVGLGAGAPA</sequence>
<name>I2N480_STRT9</name>
<reference evidence="1 2" key="1">
    <citation type="journal article" date="2012" name="J. Bacteriol.">
        <title>Draft genome of Streptomyces tsukubaensis NRRL 18488, the producer of the clinically important immunosuppressant tacrolimus (FK506).</title>
        <authorList>
            <person name="Barreiro C."/>
            <person name="Prieto C."/>
            <person name="Sola-Landa A."/>
            <person name="Solera E."/>
            <person name="Martinez-Castro M."/>
            <person name="Perez-Redondo R."/>
            <person name="Garcia-Estrada C."/>
            <person name="Aparicio J.F."/>
            <person name="Fernandez-Martinez L.T."/>
            <person name="Santos-Aberturas J."/>
            <person name="Salehi-Najafabadi Z."/>
            <person name="Rodriguez-Garcia A."/>
            <person name="Tauch A."/>
            <person name="Martin J.F."/>
        </authorList>
    </citation>
    <scope>NUCLEOTIDE SEQUENCE [LARGE SCALE GENOMIC DNA]</scope>
    <source>
        <strain evidence="2">DSM 42081 / NBRC 108919 / NRRL 18488 / 9993</strain>
    </source>
</reference>
<dbReference type="Proteomes" id="UP000005940">
    <property type="component" value="Chromosome"/>
</dbReference>
<organism evidence="1 2">
    <name type="scientific">Streptomyces tsukubensis (strain DSM 42081 / NBRC 108919 / NRRL 18488 / 9993)</name>
    <dbReference type="NCBI Taxonomy" id="1114943"/>
    <lineage>
        <taxon>Bacteria</taxon>
        <taxon>Bacillati</taxon>
        <taxon>Actinomycetota</taxon>
        <taxon>Actinomycetes</taxon>
        <taxon>Kitasatosporales</taxon>
        <taxon>Streptomycetaceae</taxon>
        <taxon>Streptomyces</taxon>
    </lineage>
</organism>
<protein>
    <submittedName>
        <fullName evidence="1">Uncharacterized protein</fullName>
    </submittedName>
</protein>
<dbReference type="AlphaFoldDB" id="I2N480"/>
<dbReference type="RefSeq" id="WP_006347284.1">
    <property type="nucleotide sequence ID" value="NZ_CP029159.1"/>
</dbReference>
<evidence type="ECO:0000313" key="2">
    <source>
        <dbReference type="Proteomes" id="UP000005940"/>
    </source>
</evidence>
<dbReference type="EMBL" id="CP029159">
    <property type="protein sequence ID" value="QKM68084.1"/>
    <property type="molecule type" value="Genomic_DNA"/>
</dbReference>